<organism evidence="3 4">
    <name type="scientific">Amycolatopsis acidicola</name>
    <dbReference type="NCBI Taxonomy" id="2596893"/>
    <lineage>
        <taxon>Bacteria</taxon>
        <taxon>Bacillati</taxon>
        <taxon>Actinomycetota</taxon>
        <taxon>Actinomycetes</taxon>
        <taxon>Pseudonocardiales</taxon>
        <taxon>Pseudonocardiaceae</taxon>
        <taxon>Amycolatopsis</taxon>
    </lineage>
</organism>
<reference evidence="3" key="1">
    <citation type="submission" date="2019-09" db="EMBL/GenBank/DDBJ databases">
        <authorList>
            <person name="Teo W.F.A."/>
            <person name="Duangmal K."/>
        </authorList>
    </citation>
    <scope>NUCLEOTIDE SEQUENCE [LARGE SCALE GENOMIC DNA]</scope>
    <source>
        <strain evidence="3">K81G1</strain>
    </source>
</reference>
<dbReference type="Proteomes" id="UP000319769">
    <property type="component" value="Unassembled WGS sequence"/>
</dbReference>
<dbReference type="GO" id="GO:0016878">
    <property type="term" value="F:acid-thiol ligase activity"/>
    <property type="evidence" value="ECO:0007669"/>
    <property type="project" value="UniProtKB-ARBA"/>
</dbReference>
<dbReference type="Gene3D" id="3.40.50.12780">
    <property type="entry name" value="N-terminal domain of ligase-like"/>
    <property type="match status" value="1"/>
</dbReference>
<protein>
    <submittedName>
        <fullName evidence="3">AMP-binding protein</fullName>
    </submittedName>
</protein>
<dbReference type="EMBL" id="VMNW02000046">
    <property type="protein sequence ID" value="KAA9156768.1"/>
    <property type="molecule type" value="Genomic_DNA"/>
</dbReference>
<dbReference type="InterPro" id="IPR050237">
    <property type="entry name" value="ATP-dep_AMP-bd_enzyme"/>
</dbReference>
<dbReference type="AlphaFoldDB" id="A0A5N0UVD1"/>
<proteinExistence type="predicted"/>
<dbReference type="Pfam" id="PF13193">
    <property type="entry name" value="AMP-binding_C"/>
    <property type="match status" value="1"/>
</dbReference>
<dbReference type="InterPro" id="IPR045851">
    <property type="entry name" value="AMP-bd_C_sf"/>
</dbReference>
<accession>A0A5N0UVD1</accession>
<gene>
    <name evidence="3" type="ORF">FPZ12_026730</name>
</gene>
<dbReference type="PROSITE" id="PS00455">
    <property type="entry name" value="AMP_BINDING"/>
    <property type="match status" value="1"/>
</dbReference>
<feature type="domain" description="AMP-dependent synthetase/ligase" evidence="1">
    <location>
        <begin position="9"/>
        <end position="372"/>
    </location>
</feature>
<dbReference type="Pfam" id="PF00501">
    <property type="entry name" value="AMP-binding"/>
    <property type="match status" value="1"/>
</dbReference>
<dbReference type="InterPro" id="IPR025110">
    <property type="entry name" value="AMP-bd_C"/>
</dbReference>
<evidence type="ECO:0000259" key="2">
    <source>
        <dbReference type="Pfam" id="PF13193"/>
    </source>
</evidence>
<dbReference type="RefSeq" id="WP_144757631.1">
    <property type="nucleotide sequence ID" value="NZ_VMNW02000046.1"/>
</dbReference>
<keyword evidence="4" id="KW-1185">Reference proteome</keyword>
<dbReference type="Gene3D" id="3.30.300.30">
    <property type="match status" value="1"/>
</dbReference>
<feature type="domain" description="AMP-binding enzyme C-terminal" evidence="2">
    <location>
        <begin position="433"/>
        <end position="507"/>
    </location>
</feature>
<evidence type="ECO:0000259" key="1">
    <source>
        <dbReference type="Pfam" id="PF00501"/>
    </source>
</evidence>
<name>A0A5N0UVD1_9PSEU</name>
<comment type="caution">
    <text evidence="3">The sequence shown here is derived from an EMBL/GenBank/DDBJ whole genome shotgun (WGS) entry which is preliminary data.</text>
</comment>
<dbReference type="InterPro" id="IPR000873">
    <property type="entry name" value="AMP-dep_synth/lig_dom"/>
</dbReference>
<dbReference type="InterPro" id="IPR020845">
    <property type="entry name" value="AMP-binding_CS"/>
</dbReference>
<evidence type="ECO:0000313" key="4">
    <source>
        <dbReference type="Proteomes" id="UP000319769"/>
    </source>
</evidence>
<dbReference type="NCBIfam" id="NF005863">
    <property type="entry name" value="PRK07798.1"/>
    <property type="match status" value="1"/>
</dbReference>
<dbReference type="SUPFAM" id="SSF56801">
    <property type="entry name" value="Acetyl-CoA synthetase-like"/>
    <property type="match status" value="1"/>
</dbReference>
<sequence length="530" mass="56830">MTWNFATVFEALARVRPGDTALMHGERTVSWGELDDRAARLASALRAAGLNDGDVVAQYLPNRPEYIESFVAAAKARLAPMNTNYRYVEDELLEVWQDANARAVIYDPSFADRVAAVRDRMPGVKAWIEAGSEYESLIAANEPIAVGSGDDDSLVLIYTGGTTGRPKGVMWRQADLLSLLNSIAARKLPDGAGPDELVSVIGERRDGVRALVACPLMHGFGLFYSLSELISGDTLITLPTVKYDPELLLDAVQTHKLKSIALVGDAFAKPLLDKLDNEPQRWDVSSIRVLMSSGVMWSAPVKEGLLRHMPKARMIDGLGSSEASSIASTASTAGQVADTASFEPSDRAGVLLDDGTLAQPGDGKVGKLAVTGWLPMGYLNDPKKTAEVFVEAAGRRWSMPGDMATIEANGRIKLLGRGSSCINTGGEKVFPEEVEQVLVKHPGVVDVAVVGVPDERFGQSIVALVEPRGEAPSETELREHVRASLAGYKVPRLFHAVESVDRLPNGKLDHRKLADVARAAWAAGVSAAAS</sequence>
<dbReference type="OrthoDB" id="3443462at2"/>
<dbReference type="InterPro" id="IPR042099">
    <property type="entry name" value="ANL_N_sf"/>
</dbReference>
<evidence type="ECO:0000313" key="3">
    <source>
        <dbReference type="EMBL" id="KAA9156768.1"/>
    </source>
</evidence>
<dbReference type="PANTHER" id="PTHR43767:SF1">
    <property type="entry name" value="NONRIBOSOMAL PEPTIDE SYNTHASE PES1 (EUROFUNG)-RELATED"/>
    <property type="match status" value="1"/>
</dbReference>
<dbReference type="PANTHER" id="PTHR43767">
    <property type="entry name" value="LONG-CHAIN-FATTY-ACID--COA LIGASE"/>
    <property type="match status" value="1"/>
</dbReference>